<dbReference type="GO" id="GO:0047209">
    <property type="term" value="F:coniferyl-alcohol glucosyltransferase activity"/>
    <property type="evidence" value="ECO:0007669"/>
    <property type="project" value="UniProtKB-EC"/>
</dbReference>
<keyword evidence="3 4" id="KW-0808">Transferase</keyword>
<evidence type="ECO:0000256" key="4">
    <source>
        <dbReference type="RuleBase" id="RU003718"/>
    </source>
</evidence>
<dbReference type="PANTHER" id="PTHR48046:SF1">
    <property type="entry name" value="GLYCOSYLTRANSFERASE-RELATED"/>
    <property type="match status" value="1"/>
</dbReference>
<organism evidence="5">
    <name type="scientific">Glycine soja</name>
    <name type="common">Wild soybean</name>
    <dbReference type="NCBI Taxonomy" id="3848"/>
    <lineage>
        <taxon>Eukaryota</taxon>
        <taxon>Viridiplantae</taxon>
        <taxon>Streptophyta</taxon>
        <taxon>Embryophyta</taxon>
        <taxon>Tracheophyta</taxon>
        <taxon>Spermatophyta</taxon>
        <taxon>Magnoliopsida</taxon>
        <taxon>eudicotyledons</taxon>
        <taxon>Gunneridae</taxon>
        <taxon>Pentapetalae</taxon>
        <taxon>rosids</taxon>
        <taxon>fabids</taxon>
        <taxon>Fabales</taxon>
        <taxon>Fabaceae</taxon>
        <taxon>Papilionoideae</taxon>
        <taxon>50 kb inversion clade</taxon>
        <taxon>NPAAA clade</taxon>
        <taxon>indigoferoid/millettioid clade</taxon>
        <taxon>Phaseoleae</taxon>
        <taxon>Glycine</taxon>
        <taxon>Glycine subgen. Soja</taxon>
    </lineage>
</organism>
<evidence type="ECO:0000313" key="5">
    <source>
        <dbReference type="EMBL" id="KHN24742.1"/>
    </source>
</evidence>
<dbReference type="CDD" id="cd03784">
    <property type="entry name" value="GT1_Gtf-like"/>
    <property type="match status" value="1"/>
</dbReference>
<dbReference type="EC" id="2.4.1.111" evidence="5"/>
<evidence type="ECO:0000313" key="7">
    <source>
        <dbReference type="Proteomes" id="UP000289340"/>
    </source>
</evidence>
<evidence type="ECO:0000256" key="3">
    <source>
        <dbReference type="ARBA" id="ARBA00022679"/>
    </source>
</evidence>
<dbReference type="InterPro" id="IPR002213">
    <property type="entry name" value="UDP_glucos_trans"/>
</dbReference>
<evidence type="ECO:0000256" key="2">
    <source>
        <dbReference type="ARBA" id="ARBA00022676"/>
    </source>
</evidence>
<reference evidence="6 7" key="2">
    <citation type="submission" date="2018-09" db="EMBL/GenBank/DDBJ databases">
        <title>A high-quality reference genome of wild soybean provides a powerful tool to mine soybean genomes.</title>
        <authorList>
            <person name="Xie M."/>
            <person name="Chung C.Y.L."/>
            <person name="Li M.-W."/>
            <person name="Wong F.-L."/>
            <person name="Chan T.-F."/>
            <person name="Lam H.-M."/>
        </authorList>
    </citation>
    <scope>NUCLEOTIDE SEQUENCE [LARGE SCALE GENOMIC DNA]</scope>
    <source>
        <strain evidence="7">cv. W05</strain>
        <tissue evidence="6">Hypocotyl of etiolated seedlings</tissue>
    </source>
</reference>
<sequence>MTRLSVMMSEAVPAIKSILSKITPRPSALIVDIFGTEAIPIARELNILSYVYVASHAWVLALIVYAPVLDEKIEGEYVDQKEALKIPGCNPVRPEDVVDSMLDRNDRKYKEFLKIGNRIPQSDGLLVNTWEELQRKVLEALREGGLLSKALNMKIPVYAVGPIERESELETSSSNESLVKWLDEQRSESVVYVSFGSGGTLSYEQMRELALGLEMSEQRFVWVVRAPIEESVDAAFFTTGRSESEEDEMSKYLPEGFISRTRKVGLLVPEWAQQVTILKHRSIGGFLSHCGWGSTLESVTNGVPLIAWPLYAEQRMNATLLAEELGLALRTAVLPTKKVVRREEIEHMVREIIQGDENGKSNGIRERVKETQRSAVNALSEGGSSYVALSQVAKIIEG</sequence>
<dbReference type="Gene3D" id="3.40.50.2000">
    <property type="entry name" value="Glycogen Phosphorylase B"/>
    <property type="match status" value="2"/>
</dbReference>
<keyword evidence="2 4" id="KW-0328">Glycosyltransferase</keyword>
<evidence type="ECO:0000313" key="6">
    <source>
        <dbReference type="EMBL" id="RZC08948.1"/>
    </source>
</evidence>
<keyword evidence="7" id="KW-1185">Reference proteome</keyword>
<protein>
    <submittedName>
        <fullName evidence="5">Anthocyanidin 3-O-glucosyltransferase 5</fullName>
        <ecNumber evidence="5">2.4.1.111</ecNumber>
    </submittedName>
</protein>
<gene>
    <name evidence="6" type="ORF">D0Y65_015595</name>
    <name evidence="5" type="ORF">glysoja_046330</name>
</gene>
<comment type="similarity">
    <text evidence="1 4">Belongs to the UDP-glycosyltransferase family.</text>
</comment>
<dbReference type="EMBL" id="KN655068">
    <property type="protein sequence ID" value="KHN24742.1"/>
    <property type="molecule type" value="Genomic_DNA"/>
</dbReference>
<dbReference type="SUPFAM" id="SSF53756">
    <property type="entry name" value="UDP-Glycosyltransferase/glycogen phosphorylase"/>
    <property type="match status" value="1"/>
</dbReference>
<evidence type="ECO:0000256" key="1">
    <source>
        <dbReference type="ARBA" id="ARBA00009995"/>
    </source>
</evidence>
<dbReference type="AlphaFoldDB" id="A0A0B2QYP7"/>
<dbReference type="PANTHER" id="PTHR48046">
    <property type="entry name" value="UDP-GLYCOSYLTRANSFERASE 72E1"/>
    <property type="match status" value="1"/>
</dbReference>
<name>A0A0B2QYP7_GLYSO</name>
<dbReference type="Pfam" id="PF00201">
    <property type="entry name" value="UDPGT"/>
    <property type="match status" value="1"/>
</dbReference>
<dbReference type="Proteomes" id="UP000289340">
    <property type="component" value="Chromosome 6"/>
</dbReference>
<proteinExistence type="inferred from homology"/>
<dbReference type="InterPro" id="IPR035595">
    <property type="entry name" value="UDP_glycos_trans_CS"/>
</dbReference>
<dbReference type="PROSITE" id="PS00375">
    <property type="entry name" value="UDPGT"/>
    <property type="match status" value="1"/>
</dbReference>
<accession>A0A0B2QYP7</accession>
<reference evidence="5" key="1">
    <citation type="submission" date="2014-07" db="EMBL/GenBank/DDBJ databases">
        <title>Identification of a novel salt tolerance gene in wild soybean by whole-genome sequencing.</title>
        <authorList>
            <person name="Lam H.-M."/>
            <person name="Qi X."/>
            <person name="Li M.-W."/>
            <person name="Liu X."/>
            <person name="Xie M."/>
            <person name="Ni M."/>
            <person name="Xu X."/>
        </authorList>
    </citation>
    <scope>NUCLEOTIDE SEQUENCE [LARGE SCALE GENOMIC DNA]</scope>
    <source>
        <tissue evidence="5">Root</tissue>
    </source>
</reference>
<dbReference type="FunFam" id="3.40.50.2000:FF:000051">
    <property type="entry name" value="Glycosyltransferase"/>
    <property type="match status" value="1"/>
</dbReference>
<dbReference type="EMBL" id="QZWG01000006">
    <property type="protein sequence ID" value="RZC08948.1"/>
    <property type="molecule type" value="Genomic_DNA"/>
</dbReference>
<dbReference type="Proteomes" id="UP000053555">
    <property type="component" value="Unassembled WGS sequence"/>
</dbReference>